<evidence type="ECO:0000259" key="2">
    <source>
        <dbReference type="Pfam" id="PF13248"/>
    </source>
</evidence>
<organism evidence="3 4">
    <name type="scientific">[Ruminococcus] lactaris</name>
    <dbReference type="NCBI Taxonomy" id="46228"/>
    <lineage>
        <taxon>Bacteria</taxon>
        <taxon>Bacillati</taxon>
        <taxon>Bacillota</taxon>
        <taxon>Clostridia</taxon>
        <taxon>Lachnospirales</taxon>
        <taxon>Lachnospiraceae</taxon>
        <taxon>Mediterraneibacter</taxon>
    </lineage>
</organism>
<dbReference type="Proteomes" id="UP000284902">
    <property type="component" value="Unassembled WGS sequence"/>
</dbReference>
<comment type="caution">
    <text evidence="3">The sequence shown here is derived from an EMBL/GenBank/DDBJ whole genome shotgun (WGS) entry which is preliminary data.</text>
</comment>
<protein>
    <submittedName>
        <fullName evidence="3">Zinc ribbon domain-containing protein</fullName>
    </submittedName>
</protein>
<name>A0A414P4Q4_9FIRM</name>
<proteinExistence type="predicted"/>
<dbReference type="Pfam" id="PF13248">
    <property type="entry name" value="Zn_ribbon_3"/>
    <property type="match status" value="1"/>
</dbReference>
<feature type="domain" description="Putative zinc-ribbon" evidence="2">
    <location>
        <begin position="97"/>
        <end position="119"/>
    </location>
</feature>
<dbReference type="EMBL" id="QRHG01000015">
    <property type="protein sequence ID" value="RHF60552.1"/>
    <property type="molecule type" value="Genomic_DNA"/>
</dbReference>
<feature type="region of interest" description="Disordered" evidence="1">
    <location>
        <begin position="141"/>
        <end position="198"/>
    </location>
</feature>
<sequence>MKDFFEELGKYIGETATTVGNKAGEVIETQKLKSQVRSLAHENTVDLLELGRGVYEQYKNGTALDEKAEGLCEAISSREESIAEFEEKISAIRGAGKCPNCGKTVAKEMVFCPYCGEKMPAVAVDDEDVFADYEEFAGEEAEKTVATAEAEKSAAAEEEHLADETEDIKLREEDASLFEEEAVKGEAARSQEAAEEEA</sequence>
<evidence type="ECO:0000256" key="1">
    <source>
        <dbReference type="SAM" id="MobiDB-lite"/>
    </source>
</evidence>
<dbReference type="AlphaFoldDB" id="A0A414P4Q4"/>
<accession>A0A414P4Q4</accession>
<reference evidence="3 4" key="1">
    <citation type="submission" date="2018-08" db="EMBL/GenBank/DDBJ databases">
        <title>A genome reference for cultivated species of the human gut microbiota.</title>
        <authorList>
            <person name="Zou Y."/>
            <person name="Xue W."/>
            <person name="Luo G."/>
        </authorList>
    </citation>
    <scope>NUCLEOTIDE SEQUENCE [LARGE SCALE GENOMIC DNA]</scope>
    <source>
        <strain evidence="3 4">AM25-1LB</strain>
    </source>
</reference>
<evidence type="ECO:0000313" key="3">
    <source>
        <dbReference type="EMBL" id="RHF60552.1"/>
    </source>
</evidence>
<dbReference type="InterPro" id="IPR059113">
    <property type="entry name" value="Znf_ribbon"/>
</dbReference>
<feature type="compositionally biased region" description="Basic and acidic residues" evidence="1">
    <location>
        <begin position="149"/>
        <end position="174"/>
    </location>
</feature>
<evidence type="ECO:0000313" key="4">
    <source>
        <dbReference type="Proteomes" id="UP000284902"/>
    </source>
</evidence>
<gene>
    <name evidence="3" type="ORF">DW672_07390</name>
</gene>
<dbReference type="RefSeq" id="WP_118212842.1">
    <property type="nucleotide sequence ID" value="NZ_JAQEAN010000015.1"/>
</dbReference>